<keyword evidence="3" id="KW-0804">Transcription</keyword>
<dbReference type="Pfam" id="PF08447">
    <property type="entry name" value="PAS_3"/>
    <property type="match status" value="1"/>
</dbReference>
<keyword evidence="7" id="KW-1185">Reference proteome</keyword>
<dbReference type="SUPFAM" id="SSF53822">
    <property type="entry name" value="Periplasmic binding protein-like I"/>
    <property type="match status" value="1"/>
</dbReference>
<keyword evidence="4" id="KW-0175">Coiled coil</keyword>
<proteinExistence type="predicted"/>
<feature type="domain" description="PAC" evidence="5">
    <location>
        <begin position="683"/>
        <end position="735"/>
    </location>
</feature>
<dbReference type="Pfam" id="PF13377">
    <property type="entry name" value="Peripla_BP_3"/>
    <property type="match status" value="1"/>
</dbReference>
<evidence type="ECO:0000313" key="6">
    <source>
        <dbReference type="EMBL" id="RHA44517.1"/>
    </source>
</evidence>
<feature type="coiled-coil region" evidence="4">
    <location>
        <begin position="573"/>
        <end position="600"/>
    </location>
</feature>
<evidence type="ECO:0000256" key="4">
    <source>
        <dbReference type="SAM" id="Coils"/>
    </source>
</evidence>
<dbReference type="Gene3D" id="3.40.50.2300">
    <property type="match status" value="2"/>
</dbReference>
<dbReference type="Proteomes" id="UP000283374">
    <property type="component" value="Unassembled WGS sequence"/>
</dbReference>
<dbReference type="InterPro" id="IPR029787">
    <property type="entry name" value="Nucleotide_cyclase"/>
</dbReference>
<sequence>MTTVRRGPAPPTARRTIGVLSPVVGGFYFGALIAGVARAARSAGHRVVAVQTYPAGLDRERYPDGSILDAPVALGAVDGLVVVGKALRSDRLATVQHWGRPVVLVSELPQGPDDVVVVPDNGGGVRAAVEHLLGHGHTAIGFIGSQLQLDMRERFAAYRETLAEHGIEVRDSWVYDASDNHEQGGADAAARLLAAGVPTTAVVAATDRNAIGFQHALRAAGLILPRDQAVFGFDHADSGARVTPRLSTVDAHYDRVGAKAVSLLLSRMRGEDVPGGEYRAPSTLVVRESCGCTEAAQSAPATSAAPSARSGYQALRALAETAFVGPTGAGGARRTGTAPRETWWRAVVEPLETAGERGTVPGSPTLTRLADLTAAMQPHPEALEQLVTCLRAVETDVVEALPHPEHELAVRRAVTEVLLAVTQGCTRAMLARSGQLERTIVDQYEVDMDLLRGDGASPRALGWLPRGVRGHACLGLWLGADRGPGDREMEVVGVHDTSGTLSRLVGMRTVASEFPPTAMTRAGTVGSNELTFVVPVTFGGSDWGLLAIDGTVETRATSARDRFNHWAALLAVALDQERLLANLREQRRALEQAAARERSLADTVRASEERYALASMAAHDGTWDWDVSAGTVYYSPRWKQTLGYDEDVVGDSPAEWLERVHPADRDELSAAIAAQLAGTGTPLELEHRVRASSGDYRWMLCRAVTVLDDAGCPARLVGALVDITERKQAELALQRDALRDPETGLPNRLLFLDRLGAALLRTRRSERYDCALAVVRVLHAPTIPTQGRAEADGEPPVDLHRELVRRLRSTVREGDTSARIADDGFAVLIDDVGAGGVPARLAELLAQLQAELGTRVAFGVLGSIRGFRDVDDVLREADITLLRGGPGRGRSETRPVIR</sequence>
<dbReference type="NCBIfam" id="TIGR00229">
    <property type="entry name" value="sensory_box"/>
    <property type="match status" value="1"/>
</dbReference>
<dbReference type="Pfam" id="PF00990">
    <property type="entry name" value="GGDEF"/>
    <property type="match status" value="1"/>
</dbReference>
<name>A0A413RRK7_9CELL</name>
<keyword evidence="1" id="KW-0805">Transcription regulation</keyword>
<dbReference type="OrthoDB" id="8864477at2"/>
<evidence type="ECO:0000256" key="2">
    <source>
        <dbReference type="ARBA" id="ARBA00023125"/>
    </source>
</evidence>
<dbReference type="EMBL" id="QWKP01000057">
    <property type="protein sequence ID" value="RHA44517.1"/>
    <property type="molecule type" value="Genomic_DNA"/>
</dbReference>
<evidence type="ECO:0000259" key="5">
    <source>
        <dbReference type="PROSITE" id="PS50113"/>
    </source>
</evidence>
<dbReference type="InterPro" id="IPR028082">
    <property type="entry name" value="Peripla_BP_I"/>
</dbReference>
<dbReference type="PANTHER" id="PTHR30146">
    <property type="entry name" value="LACI-RELATED TRANSCRIPTIONAL REPRESSOR"/>
    <property type="match status" value="1"/>
</dbReference>
<dbReference type="SMART" id="SM00091">
    <property type="entry name" value="PAS"/>
    <property type="match status" value="1"/>
</dbReference>
<comment type="caution">
    <text evidence="6">The sequence shown here is derived from an EMBL/GenBank/DDBJ whole genome shotgun (WGS) entry which is preliminary data.</text>
</comment>
<dbReference type="GO" id="GO:0003700">
    <property type="term" value="F:DNA-binding transcription factor activity"/>
    <property type="evidence" value="ECO:0007669"/>
    <property type="project" value="TreeGrafter"/>
</dbReference>
<dbReference type="Gene3D" id="3.30.450.20">
    <property type="entry name" value="PAS domain"/>
    <property type="match status" value="1"/>
</dbReference>
<dbReference type="PANTHER" id="PTHR30146:SF109">
    <property type="entry name" value="HTH-TYPE TRANSCRIPTIONAL REGULATOR GALS"/>
    <property type="match status" value="1"/>
</dbReference>
<dbReference type="AlphaFoldDB" id="A0A413RRK7"/>
<dbReference type="InterPro" id="IPR046335">
    <property type="entry name" value="LacI/GalR-like_sensor"/>
</dbReference>
<dbReference type="CDD" id="cd06267">
    <property type="entry name" value="PBP1_LacI_sugar_binding-like"/>
    <property type="match status" value="1"/>
</dbReference>
<accession>A0A413RRK7</accession>
<dbReference type="InterPro" id="IPR013655">
    <property type="entry name" value="PAS_fold_3"/>
</dbReference>
<dbReference type="InterPro" id="IPR035965">
    <property type="entry name" value="PAS-like_dom_sf"/>
</dbReference>
<evidence type="ECO:0000256" key="1">
    <source>
        <dbReference type="ARBA" id="ARBA00023015"/>
    </source>
</evidence>
<dbReference type="InterPro" id="IPR000014">
    <property type="entry name" value="PAS"/>
</dbReference>
<dbReference type="PROSITE" id="PS50113">
    <property type="entry name" value="PAC"/>
    <property type="match status" value="1"/>
</dbReference>
<dbReference type="CDD" id="cd00130">
    <property type="entry name" value="PAS"/>
    <property type="match status" value="1"/>
</dbReference>
<dbReference type="SUPFAM" id="SSF55073">
    <property type="entry name" value="Nucleotide cyclase"/>
    <property type="match status" value="1"/>
</dbReference>
<dbReference type="SMART" id="SM00267">
    <property type="entry name" value="GGDEF"/>
    <property type="match status" value="1"/>
</dbReference>
<dbReference type="InterPro" id="IPR029016">
    <property type="entry name" value="GAF-like_dom_sf"/>
</dbReference>
<organism evidence="6 7">
    <name type="scientific">Cellulomonas rhizosphaerae</name>
    <dbReference type="NCBI Taxonomy" id="2293719"/>
    <lineage>
        <taxon>Bacteria</taxon>
        <taxon>Bacillati</taxon>
        <taxon>Actinomycetota</taxon>
        <taxon>Actinomycetes</taxon>
        <taxon>Micrococcales</taxon>
        <taxon>Cellulomonadaceae</taxon>
        <taxon>Cellulomonas</taxon>
    </lineage>
</organism>
<dbReference type="SUPFAM" id="SSF55785">
    <property type="entry name" value="PYP-like sensor domain (PAS domain)"/>
    <property type="match status" value="1"/>
</dbReference>
<dbReference type="InterPro" id="IPR000700">
    <property type="entry name" value="PAS-assoc_C"/>
</dbReference>
<dbReference type="InterPro" id="IPR043128">
    <property type="entry name" value="Rev_trsase/Diguanyl_cyclase"/>
</dbReference>
<protein>
    <submittedName>
        <fullName evidence="6">PAS domain S-box protein</fullName>
    </submittedName>
</protein>
<dbReference type="InterPro" id="IPR000160">
    <property type="entry name" value="GGDEF_dom"/>
</dbReference>
<dbReference type="SMART" id="SM00086">
    <property type="entry name" value="PAC"/>
    <property type="match status" value="1"/>
</dbReference>
<evidence type="ECO:0000313" key="7">
    <source>
        <dbReference type="Proteomes" id="UP000283374"/>
    </source>
</evidence>
<evidence type="ECO:0000256" key="3">
    <source>
        <dbReference type="ARBA" id="ARBA00023163"/>
    </source>
</evidence>
<gene>
    <name evidence="6" type="ORF">D1825_00825</name>
</gene>
<reference evidence="6 7" key="1">
    <citation type="submission" date="2018-08" db="EMBL/GenBank/DDBJ databases">
        <title>Cellulomonas rhizosphaerae sp. nov., a novel actinomycete isolated from soil.</title>
        <authorList>
            <person name="Tian Y."/>
        </authorList>
    </citation>
    <scope>NUCLEOTIDE SEQUENCE [LARGE SCALE GENOMIC DNA]</scope>
    <source>
        <strain evidence="6 7">NEAU-TCZ24</strain>
    </source>
</reference>
<dbReference type="Gene3D" id="3.30.450.40">
    <property type="match status" value="1"/>
</dbReference>
<dbReference type="InterPro" id="IPR001610">
    <property type="entry name" value="PAC"/>
</dbReference>
<dbReference type="Gene3D" id="3.30.70.270">
    <property type="match status" value="1"/>
</dbReference>
<keyword evidence="2" id="KW-0238">DNA-binding</keyword>
<dbReference type="GO" id="GO:0000976">
    <property type="term" value="F:transcription cis-regulatory region binding"/>
    <property type="evidence" value="ECO:0007669"/>
    <property type="project" value="TreeGrafter"/>
</dbReference>